<organism evidence="1 2">
    <name type="scientific">candidate division CPR2 bacterium GW2011_GWC2_39_10</name>
    <dbReference type="NCBI Taxonomy" id="1618345"/>
    <lineage>
        <taxon>Bacteria</taxon>
        <taxon>Bacteria division CPR2</taxon>
    </lineage>
</organism>
<dbReference type="Proteomes" id="UP000034207">
    <property type="component" value="Unassembled WGS sequence"/>
</dbReference>
<protein>
    <submittedName>
        <fullName evidence="1">Uncharacterized protein</fullName>
    </submittedName>
</protein>
<comment type="caution">
    <text evidence="1">The sequence shown here is derived from an EMBL/GenBank/DDBJ whole genome shotgun (WGS) entry which is preliminary data.</text>
</comment>
<sequence>MNKSFWASKIVVGLLFFIIFFNWPNLAFAGTLTGVSVTLGSVTPKTTTTHTAGFTTATEATLKQVTFQWEKDAGDSTKPTSLNLVNITIGSVSGLNSSNWTLDTASYNTGLIKYNNSDGESKTASSAISMAFDNVYNAEIGDCTVSGKMFDTCHLTVKTYSDAGITLVDNATTSYQLEDVPSLTYKVEGVVQDTVTNNITTTIDTGYDEIAFGKLGLREVEYGAHKLYVETTAADGYTVTMKLDGYIQGLKAANKIDPFAAVDCTWTTPKSWTTPTGTANSTDTGWIGANTSDTRVSGWSTDSGGKFGPVSSTAHEVMKSTGKDYGTYKYVTYALEVNEYQPYDSYAGTLIYEITPTY</sequence>
<proteinExistence type="predicted"/>
<evidence type="ECO:0000313" key="1">
    <source>
        <dbReference type="EMBL" id="KKQ94659.1"/>
    </source>
</evidence>
<dbReference type="AlphaFoldDB" id="A0A0G0P966"/>
<dbReference type="EMBL" id="LBVV01000009">
    <property type="protein sequence ID" value="KKQ94659.1"/>
    <property type="molecule type" value="Genomic_DNA"/>
</dbReference>
<accession>A0A0G0P966</accession>
<name>A0A0G0P966_UNCC2</name>
<gene>
    <name evidence="1" type="ORF">UT18_C0009G0070</name>
</gene>
<evidence type="ECO:0000313" key="2">
    <source>
        <dbReference type="Proteomes" id="UP000034207"/>
    </source>
</evidence>
<reference evidence="1" key="1">
    <citation type="journal article" date="2015" name="Nature">
        <title>rRNA introns, odd ribosomes, and small enigmatic genomes across a large radiation of phyla.</title>
        <authorList>
            <person name="Brown C.T."/>
            <person name="Hug L.A."/>
            <person name="Thomas B.C."/>
            <person name="Sharon I."/>
            <person name="Castelle C.J."/>
            <person name="Singh A."/>
            <person name="Wilkins M.J."/>
            <person name="Williams K.H."/>
            <person name="Banfield J.F."/>
        </authorList>
    </citation>
    <scope>NUCLEOTIDE SEQUENCE [LARGE SCALE GENOMIC DNA]</scope>
</reference>